<evidence type="ECO:0000313" key="1">
    <source>
        <dbReference type="EMBL" id="AQQ75480.1"/>
    </source>
</evidence>
<proteinExistence type="predicted"/>
<sequence length="218" mass="26051">MVEMDWEEYWKWWQEAYKDVPRFAKNKELARKFYERKYKSETGEGEIKYPSEANEGEWIRFPAVIEKPLREFFYYGCPECKKKECEHGLERVKYIAHRYRAVTDKLETIIIMTKWFPETEDVEMLRENDSVMIEGRVELWRGEKRLANARLELLSRPETPKYLSSKVKSVMKLIKNGRIDVSVFERYLVKEGLTLSDLLEMGLIKIENGKVMSIANIE</sequence>
<protein>
    <submittedName>
        <fullName evidence="1">Uncharacterized protein</fullName>
    </submittedName>
</protein>
<accession>A0A1S5Y340</accession>
<gene>
    <name evidence="1" type="ORF">JDFR1000234_05</name>
</gene>
<organism evidence="1">
    <name type="scientific">uncultured archaeal virus</name>
    <dbReference type="NCBI Taxonomy" id="1960247"/>
    <lineage>
        <taxon>Viruses</taxon>
        <taxon>environmental samples</taxon>
    </lineage>
</organism>
<name>A0A1S5Y340_9VIRU</name>
<dbReference type="EMBL" id="KY229235">
    <property type="protein sequence ID" value="AQQ75480.1"/>
    <property type="molecule type" value="Genomic_DNA"/>
</dbReference>
<reference evidence="1" key="1">
    <citation type="journal article" date="2017" name="MBio">
        <title>Viruses in the Oceanic Basement.</title>
        <authorList>
            <person name="Nigro O.D."/>
            <person name="Jungbluth S.P."/>
            <person name="Steward G.F."/>
            <person name="Rappe M.S."/>
        </authorList>
    </citation>
    <scope>NUCLEOTIDE SEQUENCE</scope>
    <source>
        <strain evidence="1">JdFR1000234</strain>
    </source>
</reference>